<dbReference type="STRING" id="1123062.SAMN02745775_10914"/>
<dbReference type="Pfam" id="PF00857">
    <property type="entry name" value="Isochorismatase"/>
    <property type="match status" value="1"/>
</dbReference>
<dbReference type="InterPro" id="IPR052347">
    <property type="entry name" value="Isochorismatase_Nicotinamidase"/>
</dbReference>
<dbReference type="AlphaFoldDB" id="A0A1I4D172"/>
<dbReference type="InterPro" id="IPR000868">
    <property type="entry name" value="Isochorismatase-like_dom"/>
</dbReference>
<gene>
    <name evidence="9" type="ORF">SAMN02745775_10914</name>
</gene>
<evidence type="ECO:0000256" key="5">
    <source>
        <dbReference type="ARBA" id="ARBA00037900"/>
    </source>
</evidence>
<sequence>MRPALHAEEDVLLVVDPQPTFMALCPDELPVPGAEAVIPVINRILAGPIARAVVTQDWHHPRHLSFASQHPGKRPLETVDLPYGTQVLWPDHGVRATPGAAIHPALDQAKVVMILRKGFRQAIDSYSGFRENDRQTGTGLAEWLRAVGARRLFIAGITRPYCVDWTAEDAAAARFETWVVEDACARLGPDDALDASRARLEAQGIRFTTADTLHGENA</sequence>
<evidence type="ECO:0000313" key="10">
    <source>
        <dbReference type="Proteomes" id="UP000199473"/>
    </source>
</evidence>
<dbReference type="GO" id="GO:0008936">
    <property type="term" value="F:nicotinamidase activity"/>
    <property type="evidence" value="ECO:0007669"/>
    <property type="project" value="UniProtKB-EC"/>
</dbReference>
<evidence type="ECO:0000256" key="2">
    <source>
        <dbReference type="ARBA" id="ARBA00022642"/>
    </source>
</evidence>
<reference evidence="9 10" key="1">
    <citation type="submission" date="2016-10" db="EMBL/GenBank/DDBJ databases">
        <authorList>
            <person name="de Groot N.N."/>
        </authorList>
    </citation>
    <scope>NUCLEOTIDE SEQUENCE [LARGE SCALE GENOMIC DNA]</scope>
    <source>
        <strain evidence="9 10">DSM 19981</strain>
    </source>
</reference>
<dbReference type="Gene3D" id="3.40.50.850">
    <property type="entry name" value="Isochorismatase-like"/>
    <property type="match status" value="1"/>
</dbReference>
<proteinExistence type="inferred from homology"/>
<dbReference type="PANTHER" id="PTHR11080:SF2">
    <property type="entry name" value="LD05707P"/>
    <property type="match status" value="1"/>
</dbReference>
<evidence type="ECO:0000313" key="9">
    <source>
        <dbReference type="EMBL" id="SFK86469.1"/>
    </source>
</evidence>
<evidence type="ECO:0000256" key="6">
    <source>
        <dbReference type="ARBA" id="ARBA00039017"/>
    </source>
</evidence>
<keyword evidence="10" id="KW-1185">Reference proteome</keyword>
<protein>
    <recommendedName>
        <fullName evidence="6">nicotinamidase</fullName>
        <ecNumber evidence="6">3.5.1.19</ecNumber>
    </recommendedName>
    <alternativeName>
        <fullName evidence="7">Nicotinamide deamidase</fullName>
    </alternativeName>
</protein>
<dbReference type="RefSeq" id="WP_245762186.1">
    <property type="nucleotide sequence ID" value="NZ_FOSQ01000009.1"/>
</dbReference>
<dbReference type="GO" id="GO:0046872">
    <property type="term" value="F:metal ion binding"/>
    <property type="evidence" value="ECO:0007669"/>
    <property type="project" value="UniProtKB-KW"/>
</dbReference>
<keyword evidence="2" id="KW-0662">Pyridine nucleotide biosynthesis</keyword>
<keyword evidence="3" id="KW-0479">Metal-binding</keyword>
<evidence type="ECO:0000256" key="3">
    <source>
        <dbReference type="ARBA" id="ARBA00022723"/>
    </source>
</evidence>
<feature type="domain" description="Isochorismatase-like" evidence="8">
    <location>
        <begin position="11"/>
        <end position="211"/>
    </location>
</feature>
<accession>A0A1I4D172</accession>
<dbReference type="SUPFAM" id="SSF52499">
    <property type="entry name" value="Isochorismatase-like hydrolases"/>
    <property type="match status" value="1"/>
</dbReference>
<dbReference type="PANTHER" id="PTHR11080">
    <property type="entry name" value="PYRAZINAMIDASE/NICOTINAMIDASE"/>
    <property type="match status" value="1"/>
</dbReference>
<dbReference type="GO" id="GO:0019363">
    <property type="term" value="P:pyridine nucleotide biosynthetic process"/>
    <property type="evidence" value="ECO:0007669"/>
    <property type="project" value="UniProtKB-KW"/>
</dbReference>
<evidence type="ECO:0000256" key="1">
    <source>
        <dbReference type="ARBA" id="ARBA00006336"/>
    </source>
</evidence>
<comment type="pathway">
    <text evidence="5">Cofactor biosynthesis; nicotinate biosynthesis; nicotinate from nicotinamide: step 1/1.</text>
</comment>
<dbReference type="EC" id="3.5.1.19" evidence="6"/>
<evidence type="ECO:0000259" key="8">
    <source>
        <dbReference type="Pfam" id="PF00857"/>
    </source>
</evidence>
<dbReference type="EMBL" id="FOSQ01000009">
    <property type="protein sequence ID" value="SFK86469.1"/>
    <property type="molecule type" value="Genomic_DNA"/>
</dbReference>
<keyword evidence="4" id="KW-0378">Hydrolase</keyword>
<dbReference type="InterPro" id="IPR036380">
    <property type="entry name" value="Isochorismatase-like_sf"/>
</dbReference>
<dbReference type="CDD" id="cd01011">
    <property type="entry name" value="nicotinamidase"/>
    <property type="match status" value="1"/>
</dbReference>
<evidence type="ECO:0000256" key="7">
    <source>
        <dbReference type="ARBA" id="ARBA00043224"/>
    </source>
</evidence>
<name>A0A1I4D172_9PROT</name>
<dbReference type="Proteomes" id="UP000199473">
    <property type="component" value="Unassembled WGS sequence"/>
</dbReference>
<comment type="similarity">
    <text evidence="1">Belongs to the isochorismatase family.</text>
</comment>
<evidence type="ECO:0000256" key="4">
    <source>
        <dbReference type="ARBA" id="ARBA00022801"/>
    </source>
</evidence>
<organism evidence="9 10">
    <name type="scientific">Falsiroseomonas stagni DSM 19981</name>
    <dbReference type="NCBI Taxonomy" id="1123062"/>
    <lineage>
        <taxon>Bacteria</taxon>
        <taxon>Pseudomonadati</taxon>
        <taxon>Pseudomonadota</taxon>
        <taxon>Alphaproteobacteria</taxon>
        <taxon>Acetobacterales</taxon>
        <taxon>Roseomonadaceae</taxon>
        <taxon>Falsiroseomonas</taxon>
    </lineage>
</organism>